<gene>
    <name evidence="2" type="ORF">Melaina855_1520</name>
</gene>
<keyword evidence="1" id="KW-0472">Membrane</keyword>
<organism evidence="2">
    <name type="scientific">uncultured Candidatus Melainabacteria bacterium</name>
    <dbReference type="NCBI Taxonomy" id="2682970"/>
    <lineage>
        <taxon>Bacteria</taxon>
        <taxon>Bacillati</taxon>
        <taxon>Candidatus Melainabacteria</taxon>
        <taxon>environmental samples</taxon>
    </lineage>
</organism>
<dbReference type="AlphaFoldDB" id="A0A650F2B8"/>
<sequence>MSIVHYKEIFSHATFNAVTLPLWYSLTFFPIIYFLKIYSEYESAFIRLRIDKIENKQIYNYFKRKLIYMFKFNYKELQKFVQYTFYQEMIFDEKRDVDSYIALFYKRNTLDKFNSSTGGFNPVLAEKFMEDKGFSSDYYKYIGCNEGFGEYYASMYKRFDGTNVDSINYSMEGNQEKVLKLVLEFDEFTPDISKNKTHNFFVDCIKSLYQKAFGKEIPKNILSAIKNKEQRKFRIKDNYYIRTNFTKYPLNSNLITYDFTIYFEITKKFKKKRKSKRKH</sequence>
<keyword evidence="1" id="KW-1133">Transmembrane helix</keyword>
<evidence type="ECO:0000313" key="2">
    <source>
        <dbReference type="EMBL" id="QGT49765.1"/>
    </source>
</evidence>
<keyword evidence="1" id="KW-0812">Transmembrane</keyword>
<name>A0A650F2B8_9BACT</name>
<protein>
    <submittedName>
        <fullName evidence="2">Uncharacterized protein</fullName>
    </submittedName>
</protein>
<reference evidence="2" key="1">
    <citation type="journal article" date="2020" name="J. ISSAAS">
        <title>Lactobacilli and other gastrointestinal microbiota of Peromyscus leucopus, reservoir host for agents of Lyme disease and other zoonoses in North America.</title>
        <authorList>
            <person name="Milovic A."/>
            <person name="Bassam K."/>
            <person name="Shao H."/>
            <person name="Chatzistamou I."/>
            <person name="Tufts D.M."/>
            <person name="Diuk-Wasser M."/>
            <person name="Barbour A.G."/>
        </authorList>
    </citation>
    <scope>NUCLEOTIDE SEQUENCE</scope>
    <source>
        <strain evidence="2">LL20</strain>
    </source>
</reference>
<feature type="transmembrane region" description="Helical" evidence="1">
    <location>
        <begin position="20"/>
        <end position="39"/>
    </location>
</feature>
<accession>A0A650F2B8</accession>
<evidence type="ECO:0000256" key="1">
    <source>
        <dbReference type="SAM" id="Phobius"/>
    </source>
</evidence>
<proteinExistence type="predicted"/>
<dbReference type="EMBL" id="MN577570">
    <property type="protein sequence ID" value="QGT49765.1"/>
    <property type="molecule type" value="Genomic_DNA"/>
</dbReference>